<sequence length="105" mass="12004">MTIYFNNYGTIKLKQDVIFRWYELMGEASGICGIFVGFSLIVVVEFAYFVGLFVLELLKGPARSDRGGKPAGGERTTPIQKIYWGELYSYARTTKNQRDRARGKY</sequence>
<evidence type="ECO:0000256" key="13">
    <source>
        <dbReference type="SAM" id="Phobius"/>
    </source>
</evidence>
<keyword evidence="5 12" id="KW-0812">Transmembrane</keyword>
<keyword evidence="9 13" id="KW-0472">Membrane</keyword>
<comment type="caution">
    <text evidence="14">The sequence shown here is derived from an EMBL/GenBank/DDBJ whole genome shotgun (WGS) entry which is preliminary data.</text>
</comment>
<evidence type="ECO:0000256" key="6">
    <source>
        <dbReference type="ARBA" id="ARBA00022989"/>
    </source>
</evidence>
<keyword evidence="3 12" id="KW-0813">Transport</keyword>
<dbReference type="Pfam" id="PF00858">
    <property type="entry name" value="ASC"/>
    <property type="match status" value="1"/>
</dbReference>
<keyword evidence="4 12" id="KW-0894">Sodium channel</keyword>
<evidence type="ECO:0000256" key="3">
    <source>
        <dbReference type="ARBA" id="ARBA00022448"/>
    </source>
</evidence>
<dbReference type="Gene3D" id="1.10.287.770">
    <property type="entry name" value="YojJ-like"/>
    <property type="match status" value="1"/>
</dbReference>
<organism evidence="14 15">
    <name type="scientific">Melipona bicolor</name>
    <dbReference type="NCBI Taxonomy" id="60889"/>
    <lineage>
        <taxon>Eukaryota</taxon>
        <taxon>Metazoa</taxon>
        <taxon>Ecdysozoa</taxon>
        <taxon>Arthropoda</taxon>
        <taxon>Hexapoda</taxon>
        <taxon>Insecta</taxon>
        <taxon>Pterygota</taxon>
        <taxon>Neoptera</taxon>
        <taxon>Endopterygota</taxon>
        <taxon>Hymenoptera</taxon>
        <taxon>Apocrita</taxon>
        <taxon>Aculeata</taxon>
        <taxon>Apoidea</taxon>
        <taxon>Anthophila</taxon>
        <taxon>Apidae</taxon>
        <taxon>Melipona</taxon>
    </lineage>
</organism>
<proteinExistence type="inferred from homology"/>
<dbReference type="GO" id="GO:0016020">
    <property type="term" value="C:membrane"/>
    <property type="evidence" value="ECO:0007669"/>
    <property type="project" value="UniProtKB-SubCell"/>
</dbReference>
<name>A0AA40KNZ9_9HYME</name>
<dbReference type="AlphaFoldDB" id="A0AA40KNZ9"/>
<dbReference type="GO" id="GO:0005272">
    <property type="term" value="F:sodium channel activity"/>
    <property type="evidence" value="ECO:0007669"/>
    <property type="project" value="UniProtKB-KW"/>
</dbReference>
<keyword evidence="10 12" id="KW-0739">Sodium transport</keyword>
<comment type="subcellular location">
    <subcellularLocation>
        <location evidence="1">Membrane</location>
        <topology evidence="1">Multi-pass membrane protein</topology>
    </subcellularLocation>
</comment>
<comment type="similarity">
    <text evidence="2 12">Belongs to the amiloride-sensitive sodium channel (TC 1.A.6) family.</text>
</comment>
<keyword evidence="6 13" id="KW-1133">Transmembrane helix</keyword>
<evidence type="ECO:0000256" key="8">
    <source>
        <dbReference type="ARBA" id="ARBA00023065"/>
    </source>
</evidence>
<evidence type="ECO:0000256" key="1">
    <source>
        <dbReference type="ARBA" id="ARBA00004141"/>
    </source>
</evidence>
<keyword evidence="8 12" id="KW-0406">Ion transport</keyword>
<evidence type="ECO:0000256" key="2">
    <source>
        <dbReference type="ARBA" id="ARBA00007193"/>
    </source>
</evidence>
<keyword evidence="11 12" id="KW-0407">Ion channel</keyword>
<evidence type="ECO:0000256" key="4">
    <source>
        <dbReference type="ARBA" id="ARBA00022461"/>
    </source>
</evidence>
<evidence type="ECO:0000256" key="10">
    <source>
        <dbReference type="ARBA" id="ARBA00023201"/>
    </source>
</evidence>
<keyword evidence="7" id="KW-0915">Sodium</keyword>
<evidence type="ECO:0000256" key="7">
    <source>
        <dbReference type="ARBA" id="ARBA00023053"/>
    </source>
</evidence>
<evidence type="ECO:0000256" key="9">
    <source>
        <dbReference type="ARBA" id="ARBA00023136"/>
    </source>
</evidence>
<feature type="transmembrane region" description="Helical" evidence="13">
    <location>
        <begin position="28"/>
        <end position="55"/>
    </location>
</feature>
<keyword evidence="15" id="KW-1185">Reference proteome</keyword>
<evidence type="ECO:0000313" key="15">
    <source>
        <dbReference type="Proteomes" id="UP001177670"/>
    </source>
</evidence>
<evidence type="ECO:0000256" key="12">
    <source>
        <dbReference type="RuleBase" id="RU000679"/>
    </source>
</evidence>
<dbReference type="Proteomes" id="UP001177670">
    <property type="component" value="Unassembled WGS sequence"/>
</dbReference>
<reference evidence="14" key="1">
    <citation type="submission" date="2021-10" db="EMBL/GenBank/DDBJ databases">
        <title>Melipona bicolor Genome sequencing and assembly.</title>
        <authorList>
            <person name="Araujo N.S."/>
            <person name="Arias M.C."/>
        </authorList>
    </citation>
    <scope>NUCLEOTIDE SEQUENCE</scope>
    <source>
        <strain evidence="14">USP_2M_L1-L4_2017</strain>
        <tissue evidence="14">Whole body</tissue>
    </source>
</reference>
<evidence type="ECO:0000256" key="5">
    <source>
        <dbReference type="ARBA" id="ARBA00022692"/>
    </source>
</evidence>
<evidence type="ECO:0000313" key="14">
    <source>
        <dbReference type="EMBL" id="KAK1127439.1"/>
    </source>
</evidence>
<dbReference type="EMBL" id="JAHYIQ010000012">
    <property type="protein sequence ID" value="KAK1127439.1"/>
    <property type="molecule type" value="Genomic_DNA"/>
</dbReference>
<gene>
    <name evidence="14" type="ORF">K0M31_003977</name>
</gene>
<evidence type="ECO:0000256" key="11">
    <source>
        <dbReference type="ARBA" id="ARBA00023303"/>
    </source>
</evidence>
<accession>A0AA40KNZ9</accession>
<protein>
    <submittedName>
        <fullName evidence="14">Uncharacterized protein</fullName>
    </submittedName>
</protein>
<dbReference type="InterPro" id="IPR001873">
    <property type="entry name" value="ENaC"/>
</dbReference>